<dbReference type="InterPro" id="IPR016181">
    <property type="entry name" value="Acyl_CoA_acyltransferase"/>
</dbReference>
<dbReference type="Proteomes" id="UP000634206">
    <property type="component" value="Unassembled WGS sequence"/>
</dbReference>
<feature type="domain" description="N-acetyltransferase" evidence="3">
    <location>
        <begin position="441"/>
        <end position="599"/>
    </location>
</feature>
<dbReference type="GO" id="GO:0016747">
    <property type="term" value="F:acyltransferase activity, transferring groups other than amino-acyl groups"/>
    <property type="evidence" value="ECO:0007669"/>
    <property type="project" value="InterPro"/>
</dbReference>
<dbReference type="PANTHER" id="PTHR21432:SF20">
    <property type="entry name" value="ACETYL-COA HYDROLASE"/>
    <property type="match status" value="1"/>
</dbReference>
<reference evidence="4" key="1">
    <citation type="submission" date="2021-01" db="EMBL/GenBank/DDBJ databases">
        <title>Modified the classification status of verrucomicrobia.</title>
        <authorList>
            <person name="Feng X."/>
        </authorList>
    </citation>
    <scope>NUCLEOTIDE SEQUENCE</scope>
    <source>
        <strain evidence="4">5K15</strain>
    </source>
</reference>
<protein>
    <submittedName>
        <fullName evidence="4">GNAT family N-acetyltransferase</fullName>
    </submittedName>
</protein>
<evidence type="ECO:0000256" key="2">
    <source>
        <dbReference type="ARBA" id="ARBA00022679"/>
    </source>
</evidence>
<evidence type="ECO:0000313" key="4">
    <source>
        <dbReference type="EMBL" id="MBK1853482.1"/>
    </source>
</evidence>
<evidence type="ECO:0000256" key="1">
    <source>
        <dbReference type="ARBA" id="ARBA00009632"/>
    </source>
</evidence>
<dbReference type="Pfam" id="PF13302">
    <property type="entry name" value="Acetyltransf_3"/>
    <property type="match status" value="1"/>
</dbReference>
<dbReference type="EMBL" id="JAENIG010000001">
    <property type="protein sequence ID" value="MBK1853482.1"/>
    <property type="molecule type" value="Genomic_DNA"/>
</dbReference>
<dbReference type="InterPro" id="IPR003702">
    <property type="entry name" value="ActCoA_hydro_N"/>
</dbReference>
<dbReference type="Gene3D" id="3.40.630.30">
    <property type="match status" value="1"/>
</dbReference>
<dbReference type="GO" id="GO:0006083">
    <property type="term" value="P:acetate metabolic process"/>
    <property type="evidence" value="ECO:0007669"/>
    <property type="project" value="InterPro"/>
</dbReference>
<dbReference type="SUPFAM" id="SSF55729">
    <property type="entry name" value="Acyl-CoA N-acyltransferases (Nat)"/>
    <property type="match status" value="1"/>
</dbReference>
<dbReference type="InterPro" id="IPR026888">
    <property type="entry name" value="AcetylCoA_hyd_C"/>
</dbReference>
<evidence type="ECO:0000259" key="3">
    <source>
        <dbReference type="PROSITE" id="PS51186"/>
    </source>
</evidence>
<gene>
    <name evidence="4" type="ORF">JIN83_00770</name>
</gene>
<dbReference type="RefSeq" id="WP_309488079.1">
    <property type="nucleotide sequence ID" value="NZ_JAENIG010000001.1"/>
</dbReference>
<dbReference type="InterPro" id="IPR046433">
    <property type="entry name" value="ActCoA_hydro"/>
</dbReference>
<dbReference type="Gene3D" id="3.40.1080.10">
    <property type="entry name" value="Glutaconate Coenzyme A-transferase"/>
    <property type="match status" value="1"/>
</dbReference>
<comment type="similarity">
    <text evidence="1">Belongs to the acetyl-CoA hydrolase/transferase family.</text>
</comment>
<name>A0AAE2V7C5_9BACT</name>
<dbReference type="InterPro" id="IPR037171">
    <property type="entry name" value="NagB/RpiA_transferase-like"/>
</dbReference>
<organism evidence="4 5">
    <name type="scientific">Oceaniferula flava</name>
    <dbReference type="NCBI Taxonomy" id="2800421"/>
    <lineage>
        <taxon>Bacteria</taxon>
        <taxon>Pseudomonadati</taxon>
        <taxon>Verrucomicrobiota</taxon>
        <taxon>Verrucomicrobiia</taxon>
        <taxon>Verrucomicrobiales</taxon>
        <taxon>Verrucomicrobiaceae</taxon>
        <taxon>Oceaniferula</taxon>
    </lineage>
</organism>
<sequence length="608" mass="67242">MPPGSRVFIGSGAAVPFALVDSFLQASSALHDVELTHIHTLGEMPWLAKKYDDHLRTNTFFLTHNIHKAVAAGRADYTPCTLADVPSLFGGHLLPVDVALIQVSPPDEHGYVSLGVSVDVVRAAVKAARTVVAQINPSMPRQTGAASISAKKIHYFIEHDQSLPEIIWETPRDAQIKAAQYAALLIEDGSTIQAGLGNTPQAVLAALKNHRHLGIYSGIFTDPMMELIECGAVDNSRKQFQKGKVVCSTVLGSQKLYEFIHNNPDIEMQPSDWVGDVRRIARNTMMTAIHGAYEVDLTGQVVRDSRGHRFYGGMGSTQDFIRGAGHSKNGRPIIVLTSQSDDGKSSRIVSGFKPGSGVNTGRGDVHYVVTEYGIARLKGRSIRQRVLNLVEIAHPNHRERLLRDAHRWGWIPKFYNITPTEVSENATGVEARTITLSGKRFTFRPLHPSDTRALQSFFYSHTKETVNMRYGYLKDRLTDEAAYKLTSVNQSVDVAFALFTEMGQRQEICAVGRFYRDPTSDSAEVAFIVGENFRRLGIARFLLAELTAVALRRGIKTFWASVLKKNKPMAALFTSYGATKESHFGEDSDEFTLNTQQLADRLAQPPHD</sequence>
<keyword evidence="2" id="KW-0808">Transferase</keyword>
<dbReference type="Pfam" id="PF13336">
    <property type="entry name" value="AcetylCoA_hyd_C"/>
    <property type="match status" value="1"/>
</dbReference>
<dbReference type="InterPro" id="IPR000182">
    <property type="entry name" value="GNAT_dom"/>
</dbReference>
<dbReference type="SUPFAM" id="SSF100950">
    <property type="entry name" value="NagB/RpiA/CoA transferase-like"/>
    <property type="match status" value="2"/>
</dbReference>
<dbReference type="Gene3D" id="3.30.750.70">
    <property type="entry name" value="4-hydroxybutyrate coenzyme like domains"/>
    <property type="match status" value="1"/>
</dbReference>
<dbReference type="Gene3D" id="3.40.1080.20">
    <property type="entry name" value="Acetyl-CoA hydrolase/transferase C-terminal domain"/>
    <property type="match status" value="1"/>
</dbReference>
<dbReference type="CDD" id="cd04301">
    <property type="entry name" value="NAT_SF"/>
    <property type="match status" value="1"/>
</dbReference>
<keyword evidence="5" id="KW-1185">Reference proteome</keyword>
<evidence type="ECO:0000313" key="5">
    <source>
        <dbReference type="Proteomes" id="UP000634206"/>
    </source>
</evidence>
<dbReference type="AlphaFoldDB" id="A0AAE2V7C5"/>
<comment type="caution">
    <text evidence="4">The sequence shown here is derived from an EMBL/GenBank/DDBJ whole genome shotgun (WGS) entry which is preliminary data.</text>
</comment>
<accession>A0AAE2V7C5</accession>
<dbReference type="PANTHER" id="PTHR21432">
    <property type="entry name" value="ACETYL-COA HYDROLASE-RELATED"/>
    <property type="match status" value="1"/>
</dbReference>
<dbReference type="InterPro" id="IPR038460">
    <property type="entry name" value="AcetylCoA_hyd_C_sf"/>
</dbReference>
<proteinExistence type="inferred from homology"/>
<dbReference type="Pfam" id="PF02550">
    <property type="entry name" value="AcetylCoA_hydro"/>
    <property type="match status" value="1"/>
</dbReference>
<dbReference type="GO" id="GO:0008775">
    <property type="term" value="F:acetate CoA-transferase activity"/>
    <property type="evidence" value="ECO:0007669"/>
    <property type="project" value="InterPro"/>
</dbReference>
<dbReference type="PROSITE" id="PS51186">
    <property type="entry name" value="GNAT"/>
    <property type="match status" value="1"/>
</dbReference>